<accession>A0A834IEN6</accession>
<organism evidence="2 3">
    <name type="scientific">Rhynchophorus ferrugineus</name>
    <name type="common">Red palm weevil</name>
    <name type="synonym">Curculio ferrugineus</name>
    <dbReference type="NCBI Taxonomy" id="354439"/>
    <lineage>
        <taxon>Eukaryota</taxon>
        <taxon>Metazoa</taxon>
        <taxon>Ecdysozoa</taxon>
        <taxon>Arthropoda</taxon>
        <taxon>Hexapoda</taxon>
        <taxon>Insecta</taxon>
        <taxon>Pterygota</taxon>
        <taxon>Neoptera</taxon>
        <taxon>Endopterygota</taxon>
        <taxon>Coleoptera</taxon>
        <taxon>Polyphaga</taxon>
        <taxon>Cucujiformia</taxon>
        <taxon>Curculionidae</taxon>
        <taxon>Dryophthorinae</taxon>
        <taxon>Rhynchophorus</taxon>
    </lineage>
</organism>
<dbReference type="AlphaFoldDB" id="A0A834IEN6"/>
<dbReference type="Proteomes" id="UP000625711">
    <property type="component" value="Unassembled WGS sequence"/>
</dbReference>
<gene>
    <name evidence="2" type="ORF">GWI33_006933</name>
</gene>
<comment type="caution">
    <text evidence="2">The sequence shown here is derived from an EMBL/GenBank/DDBJ whole genome shotgun (WGS) entry which is preliminary data.</text>
</comment>
<feature type="compositionally biased region" description="Basic and acidic residues" evidence="1">
    <location>
        <begin position="34"/>
        <end position="50"/>
    </location>
</feature>
<proteinExistence type="predicted"/>
<sequence length="73" mass="8173">LVYVVQGSYIISSTNDDSLDKQPPTIFQTKLEKPTGAEDAVKAKRIDQNKDTQSAISWGGRSTDPRRRRSGRH</sequence>
<reference evidence="2" key="1">
    <citation type="submission" date="2020-08" db="EMBL/GenBank/DDBJ databases">
        <title>Genome sequencing and assembly of the red palm weevil Rhynchophorus ferrugineus.</title>
        <authorList>
            <person name="Dias G.B."/>
            <person name="Bergman C.M."/>
            <person name="Manee M."/>
        </authorList>
    </citation>
    <scope>NUCLEOTIDE SEQUENCE</scope>
    <source>
        <strain evidence="2">AA-2017</strain>
        <tissue evidence="2">Whole larva</tissue>
    </source>
</reference>
<feature type="region of interest" description="Disordered" evidence="1">
    <location>
        <begin position="34"/>
        <end position="73"/>
    </location>
</feature>
<name>A0A834IEN6_RHYFE</name>
<dbReference type="EMBL" id="JAACXV010001183">
    <property type="protein sequence ID" value="KAF7277536.1"/>
    <property type="molecule type" value="Genomic_DNA"/>
</dbReference>
<evidence type="ECO:0000313" key="3">
    <source>
        <dbReference type="Proteomes" id="UP000625711"/>
    </source>
</evidence>
<keyword evidence="3" id="KW-1185">Reference proteome</keyword>
<protein>
    <submittedName>
        <fullName evidence="2">Uncharacterized protein</fullName>
    </submittedName>
</protein>
<evidence type="ECO:0000256" key="1">
    <source>
        <dbReference type="SAM" id="MobiDB-lite"/>
    </source>
</evidence>
<feature type="non-terminal residue" evidence="2">
    <location>
        <position position="1"/>
    </location>
</feature>
<evidence type="ECO:0000313" key="2">
    <source>
        <dbReference type="EMBL" id="KAF7277536.1"/>
    </source>
</evidence>